<evidence type="ECO:0000259" key="2">
    <source>
        <dbReference type="PROSITE" id="PS50209"/>
    </source>
</evidence>
<dbReference type="PANTHER" id="PTHR14819:SF9">
    <property type="entry name" value="UP-REGULATOR OF CELL PROLIFERATION-LIKE"/>
    <property type="match status" value="1"/>
</dbReference>
<organism evidence="4 5">
    <name type="scientific">Chiloscyllium punctatum</name>
    <name type="common">Brownbanded bambooshark</name>
    <name type="synonym">Hemiscyllium punctatum</name>
    <dbReference type="NCBI Taxonomy" id="137246"/>
    <lineage>
        <taxon>Eukaryota</taxon>
        <taxon>Metazoa</taxon>
        <taxon>Chordata</taxon>
        <taxon>Craniata</taxon>
        <taxon>Vertebrata</taxon>
        <taxon>Chondrichthyes</taxon>
        <taxon>Elasmobranchii</taxon>
        <taxon>Galeomorphii</taxon>
        <taxon>Galeoidea</taxon>
        <taxon>Orectolobiformes</taxon>
        <taxon>Hemiscylliidae</taxon>
        <taxon>Chiloscyllium</taxon>
    </lineage>
</organism>
<dbReference type="Pfam" id="PF25974">
    <property type="entry name" value="URGCP_9th"/>
    <property type="match status" value="1"/>
</dbReference>
<gene>
    <name evidence="4" type="ORF">chiPu_0021034</name>
</gene>
<comment type="similarity">
    <text evidence="1">Belongs to the TRAFAC class dynamin-like GTPase superfamily. Very large inducible GTPase (VLIG) family.</text>
</comment>
<feature type="domain" description="CARD" evidence="2">
    <location>
        <begin position="3"/>
        <end position="80"/>
    </location>
</feature>
<dbReference type="OMA" id="NQEQFAH"/>
<dbReference type="InterPro" id="IPR030383">
    <property type="entry name" value="G_VLIG_dom"/>
</dbReference>
<dbReference type="GO" id="GO:0005525">
    <property type="term" value="F:GTP binding"/>
    <property type="evidence" value="ECO:0007669"/>
    <property type="project" value="InterPro"/>
</dbReference>
<evidence type="ECO:0000313" key="5">
    <source>
        <dbReference type="Proteomes" id="UP000287033"/>
    </source>
</evidence>
<dbReference type="EMBL" id="BEZZ01003261">
    <property type="protein sequence ID" value="GCC19311.1"/>
    <property type="molecule type" value="Genomic_DNA"/>
</dbReference>
<dbReference type="InterPro" id="IPR011029">
    <property type="entry name" value="DEATH-like_dom_sf"/>
</dbReference>
<dbReference type="InterPro" id="IPR001315">
    <property type="entry name" value="CARD"/>
</dbReference>
<accession>A0A401RMA7</accession>
<dbReference type="InterPro" id="IPR027417">
    <property type="entry name" value="P-loop_NTPase"/>
</dbReference>
<comment type="caution">
    <text evidence="4">The sequence shown here is derived from an EMBL/GenBank/DDBJ whole genome shotgun (WGS) entry which is preliminary data.</text>
</comment>
<sequence length="1712" mass="197633">MASEQSPSNILRKNRRTLIDILKEQPNVLLDELDAMLIFKVDEYNSIDGITDPKDKIRTIINTVVLKGEETCEIFLRVLQSLQNEFPGVDEILVGFNLATRGESCCTNANGTPAAEKDLLNQQEENRQRIGKKVKENNFQEVLSKLKLQKYLREKLSLSKILEIGPETIACAKPQSLEDIPWYFLKKLMILNLTARNIKCSVDIPKLTVDQTNFSNLFDITGKDTGDACNPLDVITAVFLCADSILHQEMMMKMSMCQFALPLLLPDYSKDNSTLLLWAMRFIVKKWRPQSLEASKGFKEATMVTMPIHVISFIRLGEFSTSKSSILNEVLSNPHHHHNFFVTHSMECGDIPRKISDGLVEFCWYLPCGKRNIDIFTEPVLVANLRGDASTLRSQVHFLAQVSSAVFIFVNQIGANEFAFLESVAELETRYFLILNPQPDQQVVTSSFLQTLAPLMKLERNHIIVKNKNVNTSMFVEQIRSCIKETLENMTDCVSIEGMADVARKLGILVDEDEPRCHSAKEVAEAAMGDMRSVAEYKMEKLPLQGELWKKWSKIDKELRRQKERGDMPVEAYNSKLRLELTNIRKKQQEYDITENLSEFVAVMANTSHDERHFFLKWIKYLLDATAREELSELREAYKQLYKASPGATKKLTDLDKQISDSSLGLEHFMREIGQVYEAEATLVQEHILSEDKRQYTSLPSVVADLMLDGFPLELLDGDASSISEQWVSAVLTHLSKKLGPDTKIVVLTVLGVQSTGKSTLLNTMFGLQFAVSSGRCTRGAFMQLIKITGDLSKEIGSEYLMIIDTEGLKAPELAKLEDSHEHDNELATLVVGLSDVTLVNMAMENSSEMKDVLQIVVHAFLRMKEVGHKPNCQFIHQNVGEVSAHDQNMRDRKHLLDQLNEMTKAAAKMEKKEYEFTKFSDIMEYDPEKNNWYIPGLWHGVPPMAPVNTGYSENIFELKKYLFDLFKQRRERKEPFTIHQFIEWMKGLWNAVKYENFIFSFRNSLVADAYSQLSLKYSEWEWQFRKSIHSQVEKAENNIGNHPLDQLDDLYQSLIQETNKILQAQKQMILIQLEKYFNSKVDNIHLVEKFKMDFTLSTESLRNELEIYSKRKCEDAIRRRKGMAKLDNIQKEYQGIIQKQVCELLQMCKELNAELNDSKLKEKFEKMWGDTVQPLQAMSFKQQNIEIEFENQLQQNLRHRGSAVCQRLDTAGKLFEKGQVKFKVTRDHIERGYWQKAKDFFTNGSSSEVQVFADSLIENAEQFALEKLKAKVDFDPTYCQTLLKNTDETLLNGKWYYFHTNVNFEVDLKLHMCGFVLPIFQKMHQDFFRENDPLTCLTAMKDVYYSIFKDIYHEKDQSQKRAQALCSNCLQPALQKAIDKKLGVEIVEDVKASCTNHEMSSRAYLQAVILLDLLDEHRVENYLQYIKNYEHFARQWIRKRIIKNYTGTTKIMEIITKIIRALIRKTKDAIKQAMVTEKENVSEFLTEFCDILKNDFVINKENLEIILFQNAVTAREFAADFTAALDDMEEKLTSDFHKNCDIEEVLLRLPMQPDEEIFRQVLGCGKMCPFCGVPCEREGSGHKEHFATTHRPEGLNSYRYIDNNKLVATVCTSAVASDSSFRCAETEYTFHPYKDYRSVNDYFASWDIPPDTSIQAATYWKYVLSTFNREFAEAYKAKKADIPVDWKKIQKETVRAEIVKTYNMFRKKELK</sequence>
<dbReference type="InterPro" id="IPR052986">
    <property type="entry name" value="VLIG_GTPase"/>
</dbReference>
<evidence type="ECO:0000256" key="1">
    <source>
        <dbReference type="ARBA" id="ARBA00006828"/>
    </source>
</evidence>
<dbReference type="PROSITE" id="PS50209">
    <property type="entry name" value="CARD"/>
    <property type="match status" value="1"/>
</dbReference>
<dbReference type="SUPFAM" id="SSF52540">
    <property type="entry name" value="P-loop containing nucleoside triphosphate hydrolases"/>
    <property type="match status" value="1"/>
</dbReference>
<protein>
    <recommendedName>
        <fullName evidence="6">VLIG-type G domain-containing protein</fullName>
    </recommendedName>
</protein>
<dbReference type="STRING" id="137246.A0A401RMA7"/>
<evidence type="ECO:0000259" key="3">
    <source>
        <dbReference type="PROSITE" id="PS51717"/>
    </source>
</evidence>
<proteinExistence type="inferred from homology"/>
<dbReference type="CDD" id="cd01671">
    <property type="entry name" value="CARD"/>
    <property type="match status" value="1"/>
</dbReference>
<dbReference type="Pfam" id="PF25496">
    <property type="entry name" value="URGCP"/>
    <property type="match status" value="1"/>
</dbReference>
<dbReference type="PROSITE" id="PS51717">
    <property type="entry name" value="G_VLIG"/>
    <property type="match status" value="1"/>
</dbReference>
<dbReference type="PANTHER" id="PTHR14819">
    <property type="entry name" value="GTP-BINDING"/>
    <property type="match status" value="1"/>
</dbReference>
<keyword evidence="5" id="KW-1185">Reference proteome</keyword>
<dbReference type="OrthoDB" id="1597724at2759"/>
<evidence type="ECO:0000313" key="4">
    <source>
        <dbReference type="EMBL" id="GCC19311.1"/>
    </source>
</evidence>
<name>A0A401RMA7_CHIPU</name>
<dbReference type="Pfam" id="PF00619">
    <property type="entry name" value="CARD"/>
    <property type="match status" value="1"/>
</dbReference>
<dbReference type="InterPro" id="IPR058641">
    <property type="entry name" value="GVIN1_dom"/>
</dbReference>
<feature type="domain" description="VLIG-type G" evidence="3">
    <location>
        <begin position="742"/>
        <end position="987"/>
    </location>
</feature>
<evidence type="ECO:0008006" key="6">
    <source>
        <dbReference type="Google" id="ProtNLM"/>
    </source>
</evidence>
<dbReference type="InterPro" id="IPR057365">
    <property type="entry name" value="URGCP"/>
</dbReference>
<dbReference type="GO" id="GO:0042981">
    <property type="term" value="P:regulation of apoptotic process"/>
    <property type="evidence" value="ECO:0007669"/>
    <property type="project" value="InterPro"/>
</dbReference>
<reference evidence="4 5" key="1">
    <citation type="journal article" date="2018" name="Nat. Ecol. Evol.">
        <title>Shark genomes provide insights into elasmobranch evolution and the origin of vertebrates.</title>
        <authorList>
            <person name="Hara Y"/>
            <person name="Yamaguchi K"/>
            <person name="Onimaru K"/>
            <person name="Kadota M"/>
            <person name="Koyanagi M"/>
            <person name="Keeley SD"/>
            <person name="Tatsumi K"/>
            <person name="Tanaka K"/>
            <person name="Motone F"/>
            <person name="Kageyama Y"/>
            <person name="Nozu R"/>
            <person name="Adachi N"/>
            <person name="Nishimura O"/>
            <person name="Nakagawa R"/>
            <person name="Tanegashima C"/>
            <person name="Kiyatake I"/>
            <person name="Matsumoto R"/>
            <person name="Murakumo K"/>
            <person name="Nishida K"/>
            <person name="Terakita A"/>
            <person name="Kuratani S"/>
            <person name="Sato K"/>
            <person name="Hyodo S Kuraku.S."/>
        </authorList>
    </citation>
    <scope>NUCLEOTIDE SEQUENCE [LARGE SCALE GENOMIC DNA]</scope>
</reference>
<dbReference type="SUPFAM" id="SSF47986">
    <property type="entry name" value="DEATH domain"/>
    <property type="match status" value="1"/>
</dbReference>
<dbReference type="Gene3D" id="1.10.533.10">
    <property type="entry name" value="Death Domain, Fas"/>
    <property type="match status" value="1"/>
</dbReference>
<dbReference type="Pfam" id="PF25683">
    <property type="entry name" value="URGCP_GTPase"/>
    <property type="match status" value="1"/>
</dbReference>
<dbReference type="Gene3D" id="3.40.50.300">
    <property type="entry name" value="P-loop containing nucleotide triphosphate hydrolases"/>
    <property type="match status" value="1"/>
</dbReference>
<dbReference type="Proteomes" id="UP000287033">
    <property type="component" value="Unassembled WGS sequence"/>
</dbReference>